<evidence type="ECO:0000259" key="1">
    <source>
        <dbReference type="Pfam" id="PF13577"/>
    </source>
</evidence>
<evidence type="ECO:0000313" key="2">
    <source>
        <dbReference type="EMBL" id="MDP9792667.1"/>
    </source>
</evidence>
<organism evidence="2 3">
    <name type="scientific">Catenuloplanes nepalensis</name>
    <dbReference type="NCBI Taxonomy" id="587533"/>
    <lineage>
        <taxon>Bacteria</taxon>
        <taxon>Bacillati</taxon>
        <taxon>Actinomycetota</taxon>
        <taxon>Actinomycetes</taxon>
        <taxon>Micromonosporales</taxon>
        <taxon>Micromonosporaceae</taxon>
        <taxon>Catenuloplanes</taxon>
    </lineage>
</organism>
<dbReference type="SUPFAM" id="SSF54427">
    <property type="entry name" value="NTF2-like"/>
    <property type="match status" value="1"/>
</dbReference>
<evidence type="ECO:0000313" key="3">
    <source>
        <dbReference type="Proteomes" id="UP001240984"/>
    </source>
</evidence>
<feature type="domain" description="SnoaL-like" evidence="1">
    <location>
        <begin position="9"/>
        <end position="85"/>
    </location>
</feature>
<sequence length="111" mass="12314">MNDITLPPLLARHFRAAEDHDWAALVDCFDERAVVVDDSRIHVGREAIRAWREEDAGTWTYTSTLTLAEPVGLTGHHVVVHLEGDFPGGVVDLHYQFTVAGDLIRSLTIAP</sequence>
<dbReference type="EMBL" id="JAUSRA010000001">
    <property type="protein sequence ID" value="MDP9792667.1"/>
    <property type="molecule type" value="Genomic_DNA"/>
</dbReference>
<dbReference type="InterPro" id="IPR032710">
    <property type="entry name" value="NTF2-like_dom_sf"/>
</dbReference>
<reference evidence="2 3" key="1">
    <citation type="submission" date="2023-07" db="EMBL/GenBank/DDBJ databases">
        <title>Sequencing the genomes of 1000 actinobacteria strains.</title>
        <authorList>
            <person name="Klenk H.-P."/>
        </authorList>
    </citation>
    <scope>NUCLEOTIDE SEQUENCE [LARGE SCALE GENOMIC DNA]</scope>
    <source>
        <strain evidence="2 3">DSM 44710</strain>
    </source>
</reference>
<dbReference type="RefSeq" id="WP_306827534.1">
    <property type="nucleotide sequence ID" value="NZ_JAUSRA010000001.1"/>
</dbReference>
<comment type="caution">
    <text evidence="2">The sequence shown here is derived from an EMBL/GenBank/DDBJ whole genome shotgun (WGS) entry which is preliminary data.</text>
</comment>
<keyword evidence="3" id="KW-1185">Reference proteome</keyword>
<gene>
    <name evidence="2" type="ORF">J2S43_001179</name>
</gene>
<accession>A0ABT9MML8</accession>
<dbReference type="Proteomes" id="UP001240984">
    <property type="component" value="Unassembled WGS sequence"/>
</dbReference>
<name>A0ABT9MML8_9ACTN</name>
<dbReference type="Pfam" id="PF13577">
    <property type="entry name" value="SnoaL_4"/>
    <property type="match status" value="1"/>
</dbReference>
<dbReference type="Gene3D" id="3.10.450.50">
    <property type="match status" value="1"/>
</dbReference>
<dbReference type="InterPro" id="IPR037401">
    <property type="entry name" value="SnoaL-like"/>
</dbReference>
<protein>
    <recommendedName>
        <fullName evidence="1">SnoaL-like domain-containing protein</fullName>
    </recommendedName>
</protein>
<proteinExistence type="predicted"/>